<evidence type="ECO:0000256" key="2">
    <source>
        <dbReference type="PROSITE-ProRule" id="PRU00703"/>
    </source>
</evidence>
<dbReference type="PROSITE" id="PS51371">
    <property type="entry name" value="CBS"/>
    <property type="match status" value="2"/>
</dbReference>
<dbReference type="Pfam" id="PF00571">
    <property type="entry name" value="CBS"/>
    <property type="match status" value="2"/>
</dbReference>
<evidence type="ECO:0000313" key="5">
    <source>
        <dbReference type="Proteomes" id="UP000477488"/>
    </source>
</evidence>
<organism evidence="4 5">
    <name type="scientific">Desulfovibrio porci</name>
    <dbReference type="NCBI Taxonomy" id="2605782"/>
    <lineage>
        <taxon>Bacteria</taxon>
        <taxon>Pseudomonadati</taxon>
        <taxon>Thermodesulfobacteriota</taxon>
        <taxon>Desulfovibrionia</taxon>
        <taxon>Desulfovibrionales</taxon>
        <taxon>Desulfovibrionaceae</taxon>
        <taxon>Desulfovibrio</taxon>
    </lineage>
</organism>
<dbReference type="PANTHER" id="PTHR43080:SF2">
    <property type="entry name" value="CBS DOMAIN-CONTAINING PROTEIN"/>
    <property type="match status" value="1"/>
</dbReference>
<dbReference type="EMBL" id="VUMH01000009">
    <property type="protein sequence ID" value="MSS28292.1"/>
    <property type="molecule type" value="Genomic_DNA"/>
</dbReference>
<gene>
    <name evidence="4" type="ORF">FYJ44_09650</name>
</gene>
<dbReference type="Gene3D" id="3.10.580.10">
    <property type="entry name" value="CBS-domain"/>
    <property type="match status" value="1"/>
</dbReference>
<keyword evidence="5" id="KW-1185">Reference proteome</keyword>
<sequence>MLIQNWMTTEVITVTPETSLLKIGKLMRDNNVRRLPVLDDKGHVVGIISDRDVRDASPSKATTLDMYEMHYLLAELKAKDIMTPRPFTVKPTDTVEKAAMMMLDNKFGGLPVVEESGRLVGIISDQDVFKALVSITGVREGGIQLGIEITNRPGAMKPIFDLLRAHGARILSVLSANNQDGDRQVFLRLREMESREAEEAVIADVKGHAHLLYWARNEVHLV</sequence>
<dbReference type="SMART" id="SM00116">
    <property type="entry name" value="CBS"/>
    <property type="match status" value="2"/>
</dbReference>
<dbReference type="CDD" id="cd04584">
    <property type="entry name" value="CBS_pair_AcuB_like"/>
    <property type="match status" value="1"/>
</dbReference>
<name>A0A6L5XM97_9BACT</name>
<evidence type="ECO:0000259" key="3">
    <source>
        <dbReference type="PROSITE" id="PS51371"/>
    </source>
</evidence>
<comment type="caution">
    <text evidence="4">The sequence shown here is derived from an EMBL/GenBank/DDBJ whole genome shotgun (WGS) entry which is preliminary data.</text>
</comment>
<dbReference type="PANTHER" id="PTHR43080">
    <property type="entry name" value="CBS DOMAIN-CONTAINING PROTEIN CBSX3, MITOCHONDRIAL"/>
    <property type="match status" value="1"/>
</dbReference>
<dbReference type="SUPFAM" id="SSF54631">
    <property type="entry name" value="CBS-domain pair"/>
    <property type="match status" value="1"/>
</dbReference>
<dbReference type="AlphaFoldDB" id="A0A6L5XM97"/>
<keyword evidence="1 2" id="KW-0129">CBS domain</keyword>
<dbReference type="Proteomes" id="UP000477488">
    <property type="component" value="Unassembled WGS sequence"/>
</dbReference>
<dbReference type="InterPro" id="IPR000644">
    <property type="entry name" value="CBS_dom"/>
</dbReference>
<accession>A0A6L5XM97</accession>
<dbReference type="InterPro" id="IPR046342">
    <property type="entry name" value="CBS_dom_sf"/>
</dbReference>
<evidence type="ECO:0000256" key="1">
    <source>
        <dbReference type="ARBA" id="ARBA00023122"/>
    </source>
</evidence>
<evidence type="ECO:0000313" key="4">
    <source>
        <dbReference type="EMBL" id="MSS28292.1"/>
    </source>
</evidence>
<feature type="domain" description="CBS" evidence="3">
    <location>
        <begin position="7"/>
        <end position="66"/>
    </location>
</feature>
<reference evidence="4 5" key="1">
    <citation type="submission" date="2019-09" db="EMBL/GenBank/DDBJ databases">
        <title>In-depth cultivation of the pig gut microbiome towards novel bacterial diversity and tailored functional studies.</title>
        <authorList>
            <person name="Wylensek D."/>
            <person name="Hitch T.C.A."/>
            <person name="Clavel T."/>
        </authorList>
    </citation>
    <scope>NUCLEOTIDE SEQUENCE [LARGE SCALE GENOMIC DNA]</scope>
    <source>
        <strain evidence="4 5">PG-178-WT-4</strain>
    </source>
</reference>
<dbReference type="RefSeq" id="WP_154511548.1">
    <property type="nucleotide sequence ID" value="NZ_DBFWWU010000026.1"/>
</dbReference>
<dbReference type="InterPro" id="IPR051257">
    <property type="entry name" value="Diverse_CBS-Domain"/>
</dbReference>
<proteinExistence type="predicted"/>
<feature type="domain" description="CBS" evidence="3">
    <location>
        <begin position="82"/>
        <end position="140"/>
    </location>
</feature>
<protein>
    <submittedName>
        <fullName evidence="4">CBS domain-containing protein</fullName>
    </submittedName>
</protein>